<gene>
    <name evidence="1" type="ORF">K1T71_003572</name>
</gene>
<evidence type="ECO:0000313" key="1">
    <source>
        <dbReference type="EMBL" id="KAJ0181487.1"/>
    </source>
</evidence>
<proteinExistence type="predicted"/>
<dbReference type="Proteomes" id="UP000824533">
    <property type="component" value="Linkage Group LG05"/>
</dbReference>
<reference evidence="1 2" key="1">
    <citation type="journal article" date="2021" name="Front. Genet.">
        <title>Chromosome-Level Genome Assembly Reveals Significant Gene Expansion in the Toll and IMD Signaling Pathways of Dendrolimus kikuchii.</title>
        <authorList>
            <person name="Zhou J."/>
            <person name="Wu P."/>
            <person name="Xiong Z."/>
            <person name="Liu N."/>
            <person name="Zhao N."/>
            <person name="Ji M."/>
            <person name="Qiu Y."/>
            <person name="Yang B."/>
        </authorList>
    </citation>
    <scope>NUCLEOTIDE SEQUENCE [LARGE SCALE GENOMIC DNA]</scope>
    <source>
        <strain evidence="1">Ann1</strain>
    </source>
</reference>
<organism evidence="1 2">
    <name type="scientific">Dendrolimus kikuchii</name>
    <dbReference type="NCBI Taxonomy" id="765133"/>
    <lineage>
        <taxon>Eukaryota</taxon>
        <taxon>Metazoa</taxon>
        <taxon>Ecdysozoa</taxon>
        <taxon>Arthropoda</taxon>
        <taxon>Hexapoda</taxon>
        <taxon>Insecta</taxon>
        <taxon>Pterygota</taxon>
        <taxon>Neoptera</taxon>
        <taxon>Endopterygota</taxon>
        <taxon>Lepidoptera</taxon>
        <taxon>Glossata</taxon>
        <taxon>Ditrysia</taxon>
        <taxon>Bombycoidea</taxon>
        <taxon>Lasiocampidae</taxon>
        <taxon>Dendrolimus</taxon>
    </lineage>
</organism>
<name>A0ACC1DC91_9NEOP</name>
<keyword evidence="2" id="KW-1185">Reference proteome</keyword>
<comment type="caution">
    <text evidence="1">The sequence shown here is derived from an EMBL/GenBank/DDBJ whole genome shotgun (WGS) entry which is preliminary data.</text>
</comment>
<evidence type="ECO:0000313" key="2">
    <source>
        <dbReference type="Proteomes" id="UP000824533"/>
    </source>
</evidence>
<dbReference type="EMBL" id="CM034391">
    <property type="protein sequence ID" value="KAJ0181487.1"/>
    <property type="molecule type" value="Genomic_DNA"/>
</dbReference>
<accession>A0ACC1DC91</accession>
<sequence length="172" mass="19616">MEVLGHHTMALFRKKTTNYRSTIFVEERLTICLRKSKSMMVVVRSCLRYKAAYRAPCITIFPTHTVTQIKTLSPGVKSYDCRRINHFSVWSGRLPDFEVEKIKKAIDEFSMTLPGTGISDAHTVLVEALITFILLLVVQGMCNQSISTPRHWSQHHPLSCSLHSFIRLEGPP</sequence>
<protein>
    <submittedName>
        <fullName evidence="1">Uncharacterized protein</fullName>
    </submittedName>
</protein>